<sequence>MTRQIAALMDRPKDESLDPHVESCGCSSCGPGLEPTDATHKALHFVYNTMFYVFVWLLCRKSKRRTDRKPIVIVGTEGPSIYEIDLNARTAGSDILNQYFDNSFTQIREQGKKLYTSL</sequence>
<name>A0A4C1UQU0_EUMVA</name>
<keyword evidence="1" id="KW-0472">Membrane</keyword>
<organism evidence="2 3">
    <name type="scientific">Eumeta variegata</name>
    <name type="common">Bagworm moth</name>
    <name type="synonym">Eumeta japonica</name>
    <dbReference type="NCBI Taxonomy" id="151549"/>
    <lineage>
        <taxon>Eukaryota</taxon>
        <taxon>Metazoa</taxon>
        <taxon>Ecdysozoa</taxon>
        <taxon>Arthropoda</taxon>
        <taxon>Hexapoda</taxon>
        <taxon>Insecta</taxon>
        <taxon>Pterygota</taxon>
        <taxon>Neoptera</taxon>
        <taxon>Endopterygota</taxon>
        <taxon>Lepidoptera</taxon>
        <taxon>Glossata</taxon>
        <taxon>Ditrysia</taxon>
        <taxon>Tineoidea</taxon>
        <taxon>Psychidae</taxon>
        <taxon>Oiketicinae</taxon>
        <taxon>Eumeta</taxon>
    </lineage>
</organism>
<protein>
    <submittedName>
        <fullName evidence="2">Uncharacterized protein</fullName>
    </submittedName>
</protein>
<evidence type="ECO:0000313" key="3">
    <source>
        <dbReference type="Proteomes" id="UP000299102"/>
    </source>
</evidence>
<gene>
    <name evidence="2" type="ORF">EVAR_11809_1</name>
</gene>
<keyword evidence="1" id="KW-1133">Transmembrane helix</keyword>
<accession>A0A4C1UQU0</accession>
<dbReference type="AlphaFoldDB" id="A0A4C1UQU0"/>
<dbReference type="EMBL" id="BGZK01000205">
    <property type="protein sequence ID" value="GBP28346.1"/>
    <property type="molecule type" value="Genomic_DNA"/>
</dbReference>
<keyword evidence="3" id="KW-1185">Reference proteome</keyword>
<evidence type="ECO:0000256" key="1">
    <source>
        <dbReference type="SAM" id="Phobius"/>
    </source>
</evidence>
<comment type="caution">
    <text evidence="2">The sequence shown here is derived from an EMBL/GenBank/DDBJ whole genome shotgun (WGS) entry which is preliminary data.</text>
</comment>
<proteinExistence type="predicted"/>
<keyword evidence="1" id="KW-0812">Transmembrane</keyword>
<reference evidence="2 3" key="1">
    <citation type="journal article" date="2019" name="Commun. Biol.">
        <title>The bagworm genome reveals a unique fibroin gene that provides high tensile strength.</title>
        <authorList>
            <person name="Kono N."/>
            <person name="Nakamura H."/>
            <person name="Ohtoshi R."/>
            <person name="Tomita M."/>
            <person name="Numata K."/>
            <person name="Arakawa K."/>
        </authorList>
    </citation>
    <scope>NUCLEOTIDE SEQUENCE [LARGE SCALE GENOMIC DNA]</scope>
</reference>
<feature type="transmembrane region" description="Helical" evidence="1">
    <location>
        <begin position="42"/>
        <end position="59"/>
    </location>
</feature>
<dbReference type="Proteomes" id="UP000299102">
    <property type="component" value="Unassembled WGS sequence"/>
</dbReference>
<evidence type="ECO:0000313" key="2">
    <source>
        <dbReference type="EMBL" id="GBP28346.1"/>
    </source>
</evidence>